<dbReference type="SUPFAM" id="SSF49899">
    <property type="entry name" value="Concanavalin A-like lectins/glucanases"/>
    <property type="match status" value="1"/>
</dbReference>
<feature type="domain" description="MAM" evidence="1">
    <location>
        <begin position="1"/>
        <end position="66"/>
    </location>
</feature>
<evidence type="ECO:0000313" key="2">
    <source>
        <dbReference type="EMBL" id="KAH3887695.1"/>
    </source>
</evidence>
<reference evidence="2" key="1">
    <citation type="journal article" date="2019" name="bioRxiv">
        <title>The Genome of the Zebra Mussel, Dreissena polymorpha: A Resource for Invasive Species Research.</title>
        <authorList>
            <person name="McCartney M.A."/>
            <person name="Auch B."/>
            <person name="Kono T."/>
            <person name="Mallez S."/>
            <person name="Zhang Y."/>
            <person name="Obille A."/>
            <person name="Becker A."/>
            <person name="Abrahante J.E."/>
            <person name="Garbe J."/>
            <person name="Badalamenti J.P."/>
            <person name="Herman A."/>
            <person name="Mangelson H."/>
            <person name="Liachko I."/>
            <person name="Sullivan S."/>
            <person name="Sone E.D."/>
            <person name="Koren S."/>
            <person name="Silverstein K.A.T."/>
            <person name="Beckman K.B."/>
            <person name="Gohl D.M."/>
        </authorList>
    </citation>
    <scope>NUCLEOTIDE SEQUENCE</scope>
    <source>
        <strain evidence="2">Duluth1</strain>
        <tissue evidence="2">Whole animal</tissue>
    </source>
</reference>
<dbReference type="Pfam" id="PF00629">
    <property type="entry name" value="MAM"/>
    <property type="match status" value="1"/>
</dbReference>
<dbReference type="Proteomes" id="UP000828390">
    <property type="component" value="Unassembled WGS sequence"/>
</dbReference>
<dbReference type="PANTHER" id="PTHR23282:SF101">
    <property type="entry name" value="MAM DOMAIN-CONTAINING PROTEIN"/>
    <property type="match status" value="1"/>
</dbReference>
<reference evidence="2" key="2">
    <citation type="submission" date="2020-11" db="EMBL/GenBank/DDBJ databases">
        <authorList>
            <person name="McCartney M.A."/>
            <person name="Auch B."/>
            <person name="Kono T."/>
            <person name="Mallez S."/>
            <person name="Becker A."/>
            <person name="Gohl D.M."/>
            <person name="Silverstein K.A.T."/>
            <person name="Koren S."/>
            <person name="Bechman K.B."/>
            <person name="Herman A."/>
            <person name="Abrahante J.E."/>
            <person name="Garbe J."/>
        </authorList>
    </citation>
    <scope>NUCLEOTIDE SEQUENCE</scope>
    <source>
        <strain evidence="2">Duluth1</strain>
        <tissue evidence="2">Whole animal</tissue>
    </source>
</reference>
<protein>
    <recommendedName>
        <fullName evidence="1">MAM domain-containing protein</fullName>
    </recommendedName>
</protein>
<proteinExistence type="predicted"/>
<evidence type="ECO:0000313" key="3">
    <source>
        <dbReference type="Proteomes" id="UP000828390"/>
    </source>
</evidence>
<name>A0A9D4N4M2_DREPO</name>
<accession>A0A9D4N4M2</accession>
<dbReference type="InterPro" id="IPR051560">
    <property type="entry name" value="MAM_domain-containing"/>
</dbReference>
<comment type="caution">
    <text evidence="2">The sequence shown here is derived from an EMBL/GenBank/DDBJ whole genome shotgun (WGS) entry which is preliminary data.</text>
</comment>
<dbReference type="EMBL" id="JAIWYP010000001">
    <property type="protein sequence ID" value="KAH3887695.1"/>
    <property type="molecule type" value="Genomic_DNA"/>
</dbReference>
<keyword evidence="3" id="KW-1185">Reference proteome</keyword>
<dbReference type="PANTHER" id="PTHR23282">
    <property type="entry name" value="APICAL ENDOSOMAL GLYCOPROTEIN PRECURSOR"/>
    <property type="match status" value="1"/>
</dbReference>
<dbReference type="InterPro" id="IPR000998">
    <property type="entry name" value="MAM_dom"/>
</dbReference>
<dbReference type="Gene3D" id="2.60.120.200">
    <property type="match status" value="1"/>
</dbReference>
<dbReference type="GO" id="GO:0016020">
    <property type="term" value="C:membrane"/>
    <property type="evidence" value="ECO:0007669"/>
    <property type="project" value="InterPro"/>
</dbReference>
<sequence>MCINFWFHMYGSTIGTLTVYLVTGATNTTLWSLSGDHGDQWFNGQTGYSSVTPFTVSFDSIVSSPS</sequence>
<dbReference type="PROSITE" id="PS50060">
    <property type="entry name" value="MAM_2"/>
    <property type="match status" value="1"/>
</dbReference>
<gene>
    <name evidence="2" type="ORF">DPMN_011713</name>
</gene>
<dbReference type="AlphaFoldDB" id="A0A9D4N4M2"/>
<evidence type="ECO:0000259" key="1">
    <source>
        <dbReference type="PROSITE" id="PS50060"/>
    </source>
</evidence>
<dbReference type="InterPro" id="IPR013320">
    <property type="entry name" value="ConA-like_dom_sf"/>
</dbReference>
<organism evidence="2 3">
    <name type="scientific">Dreissena polymorpha</name>
    <name type="common">Zebra mussel</name>
    <name type="synonym">Mytilus polymorpha</name>
    <dbReference type="NCBI Taxonomy" id="45954"/>
    <lineage>
        <taxon>Eukaryota</taxon>
        <taxon>Metazoa</taxon>
        <taxon>Spiralia</taxon>
        <taxon>Lophotrochozoa</taxon>
        <taxon>Mollusca</taxon>
        <taxon>Bivalvia</taxon>
        <taxon>Autobranchia</taxon>
        <taxon>Heteroconchia</taxon>
        <taxon>Euheterodonta</taxon>
        <taxon>Imparidentia</taxon>
        <taxon>Neoheterodontei</taxon>
        <taxon>Myida</taxon>
        <taxon>Dreissenoidea</taxon>
        <taxon>Dreissenidae</taxon>
        <taxon>Dreissena</taxon>
    </lineage>
</organism>